<dbReference type="PANTHER" id="PTHR11987:SF29">
    <property type="entry name" value="ALPHA-2,8-SIALYLTRANSFERASE 8F"/>
    <property type="match status" value="1"/>
</dbReference>
<evidence type="ECO:0000256" key="5">
    <source>
        <dbReference type="ARBA" id="ARBA00022692"/>
    </source>
</evidence>
<keyword evidence="3" id="KW-0328">Glycosyltransferase</keyword>
<dbReference type="EMBL" id="JAERUA010000006">
    <property type="protein sequence ID" value="KAI1898770.1"/>
    <property type="molecule type" value="Genomic_DNA"/>
</dbReference>
<dbReference type="Proteomes" id="UP000829720">
    <property type="component" value="Unassembled WGS sequence"/>
</dbReference>
<evidence type="ECO:0000256" key="6">
    <source>
        <dbReference type="ARBA" id="ARBA00022968"/>
    </source>
</evidence>
<evidence type="ECO:0000313" key="13">
    <source>
        <dbReference type="EMBL" id="KAI1898770.1"/>
    </source>
</evidence>
<keyword evidence="11" id="KW-0325">Glycoprotein</keyword>
<reference evidence="13" key="1">
    <citation type="submission" date="2021-01" db="EMBL/GenBank/DDBJ databases">
        <authorList>
            <person name="Zahm M."/>
            <person name="Roques C."/>
            <person name="Cabau C."/>
            <person name="Klopp C."/>
            <person name="Donnadieu C."/>
            <person name="Jouanno E."/>
            <person name="Lampietro C."/>
            <person name="Louis A."/>
            <person name="Herpin A."/>
            <person name="Echchiki A."/>
            <person name="Berthelot C."/>
            <person name="Parey E."/>
            <person name="Roest-Crollius H."/>
            <person name="Braasch I."/>
            <person name="Postlethwait J."/>
            <person name="Bobe J."/>
            <person name="Montfort J."/>
            <person name="Bouchez O."/>
            <person name="Begum T."/>
            <person name="Mejri S."/>
            <person name="Adams A."/>
            <person name="Chen W.-J."/>
            <person name="Guiguen Y."/>
        </authorList>
    </citation>
    <scope>NUCLEOTIDE SEQUENCE</scope>
    <source>
        <tissue evidence="13">Blood</tissue>
    </source>
</reference>
<dbReference type="InterPro" id="IPR001675">
    <property type="entry name" value="Glyco_trans_29"/>
</dbReference>
<proteinExistence type="inferred from homology"/>
<protein>
    <submittedName>
        <fullName evidence="13">Uncharacterized protein</fullName>
    </submittedName>
</protein>
<evidence type="ECO:0000256" key="7">
    <source>
        <dbReference type="ARBA" id="ARBA00022989"/>
    </source>
</evidence>
<evidence type="ECO:0000256" key="10">
    <source>
        <dbReference type="ARBA" id="ARBA00023157"/>
    </source>
</evidence>
<evidence type="ECO:0000256" key="3">
    <source>
        <dbReference type="ARBA" id="ARBA00022676"/>
    </source>
</evidence>
<evidence type="ECO:0000256" key="9">
    <source>
        <dbReference type="ARBA" id="ARBA00023136"/>
    </source>
</evidence>
<organism evidence="13 14">
    <name type="scientific">Albula goreensis</name>
    <dbReference type="NCBI Taxonomy" id="1534307"/>
    <lineage>
        <taxon>Eukaryota</taxon>
        <taxon>Metazoa</taxon>
        <taxon>Chordata</taxon>
        <taxon>Craniata</taxon>
        <taxon>Vertebrata</taxon>
        <taxon>Euteleostomi</taxon>
        <taxon>Actinopterygii</taxon>
        <taxon>Neopterygii</taxon>
        <taxon>Teleostei</taxon>
        <taxon>Albuliformes</taxon>
        <taxon>Albulidae</taxon>
        <taxon>Albula</taxon>
    </lineage>
</organism>
<keyword evidence="7" id="KW-1133">Transmembrane helix</keyword>
<evidence type="ECO:0000256" key="1">
    <source>
        <dbReference type="ARBA" id="ARBA00004323"/>
    </source>
</evidence>
<evidence type="ECO:0000256" key="2">
    <source>
        <dbReference type="ARBA" id="ARBA00006003"/>
    </source>
</evidence>
<dbReference type="InterPro" id="IPR050943">
    <property type="entry name" value="Glycosyltr_29_Sialyltrsf"/>
</dbReference>
<name>A0A8T3DRA0_9TELE</name>
<dbReference type="InterPro" id="IPR012163">
    <property type="entry name" value="Sialyl_trans"/>
</dbReference>
<accession>A0A8T3DRA0</accession>
<feature type="disulfide bond" evidence="12">
    <location>
        <begin position="152"/>
        <end position="299"/>
    </location>
</feature>
<dbReference type="OrthoDB" id="10264956at2759"/>
<keyword evidence="8" id="KW-0333">Golgi apparatus</keyword>
<dbReference type="GO" id="GO:0006491">
    <property type="term" value="P:N-glycan processing"/>
    <property type="evidence" value="ECO:0007669"/>
    <property type="project" value="TreeGrafter"/>
</dbReference>
<evidence type="ECO:0000256" key="12">
    <source>
        <dbReference type="PIRSR" id="PIRSR005557-2"/>
    </source>
</evidence>
<evidence type="ECO:0000256" key="4">
    <source>
        <dbReference type="ARBA" id="ARBA00022679"/>
    </source>
</evidence>
<gene>
    <name evidence="13" type="ORF">AGOR_G00075790</name>
</gene>
<evidence type="ECO:0000256" key="11">
    <source>
        <dbReference type="ARBA" id="ARBA00023180"/>
    </source>
</evidence>
<dbReference type="Pfam" id="PF00777">
    <property type="entry name" value="Glyco_transf_29"/>
    <property type="match status" value="1"/>
</dbReference>
<dbReference type="InterPro" id="IPR038578">
    <property type="entry name" value="GT29-like_sf"/>
</dbReference>
<comment type="similarity">
    <text evidence="2">Belongs to the glycosyltransferase 29 family.</text>
</comment>
<evidence type="ECO:0000256" key="8">
    <source>
        <dbReference type="ARBA" id="ARBA00023034"/>
    </source>
</evidence>
<dbReference type="Gene3D" id="3.90.1480.20">
    <property type="entry name" value="Glycosyl transferase family 29"/>
    <property type="match status" value="1"/>
</dbReference>
<comment type="subcellular location">
    <subcellularLocation>
        <location evidence="1">Golgi apparatus membrane</location>
        <topology evidence="1">Single-pass type II membrane protein</topology>
    </subcellularLocation>
</comment>
<keyword evidence="6" id="KW-0735">Signal-anchor</keyword>
<dbReference type="GO" id="GO:0009311">
    <property type="term" value="P:oligosaccharide metabolic process"/>
    <property type="evidence" value="ECO:0007669"/>
    <property type="project" value="TreeGrafter"/>
</dbReference>
<comment type="caution">
    <text evidence="13">The sequence shown here is derived from an EMBL/GenBank/DDBJ whole genome shotgun (WGS) entry which is preliminary data.</text>
</comment>
<evidence type="ECO:0000313" key="14">
    <source>
        <dbReference type="Proteomes" id="UP000829720"/>
    </source>
</evidence>
<keyword evidence="4" id="KW-0808">Transferase</keyword>
<dbReference type="PIRSF" id="PIRSF005557">
    <property type="entry name" value="Sialyl_trans"/>
    <property type="match status" value="1"/>
</dbReference>
<keyword evidence="5" id="KW-0812">Transmembrane</keyword>
<keyword evidence="9" id="KW-0472">Membrane</keyword>
<dbReference type="AlphaFoldDB" id="A0A8T3DRA0"/>
<dbReference type="GO" id="GO:0000139">
    <property type="term" value="C:Golgi membrane"/>
    <property type="evidence" value="ECO:0007669"/>
    <property type="project" value="UniProtKB-SubCell"/>
</dbReference>
<keyword evidence="14" id="KW-1185">Reference proteome</keyword>
<keyword evidence="10" id="KW-1015">Disulfide bond</keyword>
<dbReference type="PANTHER" id="PTHR11987">
    <property type="entry name" value="ALPHA-2,8-SIALYLTRANSFERASE"/>
    <property type="match status" value="1"/>
</dbReference>
<dbReference type="GO" id="GO:0003828">
    <property type="term" value="F:alpha-N-acetylneuraminate alpha-2,8-sialyltransferase activity"/>
    <property type="evidence" value="ECO:0007669"/>
    <property type="project" value="TreeGrafter"/>
</dbReference>
<sequence length="360" mass="41333">MKKLRIFLFASCCCFLFVTWGSYNFTLQHAKQKREQKKVYSMKRQEHCKKLRSKYASVKDLKLGNTSVFTGEMKELMSCPWEVDGKRNNYYRAELHAMCNATGKLILTRQNTVLGQRIKYDGDRSTKVVDKSLLNMLPESMPWKTKGLYRSCSVVGNGGILKNSSCGSKIDAADFVIRLNLAPITMKNDVGVKTNLITANPTQIRRSYPNMKTHGKRLAYRMSLYRHAPLLLPAFAFRMCTSISYRVHQGLHALVPEQKVVFFNPHYLRMLDRYWRKKGQRASRLSSGLMLASVAIELCDEVNLYGFWPFSFGLSGHKLTHHYYDNVGPRPGAHCMPKEFQELLKMHSQGVLNLHIGKCQ</sequence>